<evidence type="ECO:0000259" key="1">
    <source>
        <dbReference type="SMART" id="SM00382"/>
    </source>
</evidence>
<dbReference type="SUPFAM" id="SSF52540">
    <property type="entry name" value="P-loop containing nucleoside triphosphate hydrolases"/>
    <property type="match status" value="1"/>
</dbReference>
<organism evidence="2 3">
    <name type="scientific">Sutterella megalosphaeroides</name>
    <dbReference type="NCBI Taxonomy" id="2494234"/>
    <lineage>
        <taxon>Bacteria</taxon>
        <taxon>Pseudomonadati</taxon>
        <taxon>Pseudomonadota</taxon>
        <taxon>Betaproteobacteria</taxon>
        <taxon>Burkholderiales</taxon>
        <taxon>Sutterellaceae</taxon>
        <taxon>Sutterella</taxon>
    </lineage>
</organism>
<dbReference type="InterPro" id="IPR027417">
    <property type="entry name" value="P-loop_NTPase"/>
</dbReference>
<dbReference type="REBASE" id="258065">
    <property type="entry name" value="SspBBH3McrBCP"/>
</dbReference>
<dbReference type="Pfam" id="PF07728">
    <property type="entry name" value="AAA_5"/>
    <property type="match status" value="1"/>
</dbReference>
<protein>
    <recommendedName>
        <fullName evidence="1">AAA+ ATPase domain-containing protein</fullName>
    </recommendedName>
</protein>
<name>A0A2Z6IBN6_9BURK</name>
<dbReference type="InterPro" id="IPR052934">
    <property type="entry name" value="Methyl-DNA_Rec/Restrict_Enz"/>
</dbReference>
<dbReference type="AlphaFoldDB" id="A0A2Z6IBN6"/>
<dbReference type="EMBL" id="AP018786">
    <property type="protein sequence ID" value="BBF23310.1"/>
    <property type="molecule type" value="Genomic_DNA"/>
</dbReference>
<dbReference type="SMART" id="SM00382">
    <property type="entry name" value="AAA"/>
    <property type="match status" value="1"/>
</dbReference>
<gene>
    <name evidence="2" type="ORF">SUTMEG_12010</name>
</gene>
<dbReference type="SUPFAM" id="SSF88697">
    <property type="entry name" value="PUA domain-like"/>
    <property type="match status" value="1"/>
</dbReference>
<dbReference type="GO" id="GO:0005524">
    <property type="term" value="F:ATP binding"/>
    <property type="evidence" value="ECO:0007669"/>
    <property type="project" value="InterPro"/>
</dbReference>
<accession>A0A2Z6IBN6</accession>
<reference evidence="2 3" key="1">
    <citation type="journal article" date="2018" name="Int. J. Syst. Evol. Microbiol.">
        <title>Mesosutterella multiformis gen. nov., sp. nov., a member of the family Sutterellaceae and Sutterella megalosphaeroides sp. nov., isolated from human faeces.</title>
        <authorList>
            <person name="Sakamoto M."/>
            <person name="Ikeyama N."/>
            <person name="Kunihiro T."/>
            <person name="Iino T."/>
            <person name="Yuki M."/>
            <person name="Ohkuma M."/>
        </authorList>
    </citation>
    <scope>NUCLEOTIDE SEQUENCE [LARGE SCALE GENOMIC DNA]</scope>
    <source>
        <strain evidence="2 3">6FBBBH3</strain>
    </source>
</reference>
<dbReference type="InterPro" id="IPR011704">
    <property type="entry name" value="ATPase_dyneun-rel_AAA"/>
</dbReference>
<sequence length="603" mass="66963">MRLRAFGGTATCTQLAKAYGEEPNFYNTAGQELGRHVREARRIPELSGVDGPKYWAVPFLGRDVDPKTDGNVPGGFFWRLRPELAAALDATDWAADAGDPVRLDEPSPENSNVELPAWLSAPRADGRYWLLSANTKEWNYEDYKIGEEFQLSLTKLNGDPRSGQKHYRSARPGDVVLCRKKRAGGLTAVAVVSRAQDGKAIHFKLLKILECPIEHQKLKEIAVKSLKGMEAQGTFLPITPDEYAAIVRLIAPNEANDPVLPAPATAPCAPCIPYGEADFLHEVWMSEDDLRKLKGLLLHKKNVILQGPPGVGKTYAAKRLAWALAGEKDDTRIRCVQFHQSYSYEDFVWGFKPDGEGFVGRDGVFAEFCRRAAADPGKPYFFIIDEINRGNLSKILGEALMLIEADHRGEALQLASGGEAFTVPENLYIIGMMNTADRSIAIIDYALRRRFGFFTVRPAFKSDGFRQYADRVKQAIALAEAAEAPEASQKAQAEEGGLETSARSERCERFKRLVGAIVSLNDEIRNDPTLGKGFEVGHSFLAGAPLKTSDSEYVAIDLEAFDTWFANLIDYELLPLLEEYWYDDEAKLAHWTDRLTALVGSPW</sequence>
<feature type="domain" description="AAA+ ATPase" evidence="1">
    <location>
        <begin position="299"/>
        <end position="457"/>
    </location>
</feature>
<proteinExistence type="predicted"/>
<dbReference type="PANTHER" id="PTHR37291:SF1">
    <property type="entry name" value="TYPE IV METHYL-DIRECTED RESTRICTION ENZYME ECOKMCRB SUBUNIT"/>
    <property type="match status" value="1"/>
</dbReference>
<evidence type="ECO:0000313" key="3">
    <source>
        <dbReference type="Proteomes" id="UP000271003"/>
    </source>
</evidence>
<dbReference type="InterPro" id="IPR003593">
    <property type="entry name" value="AAA+_ATPase"/>
</dbReference>
<dbReference type="CDD" id="cd00009">
    <property type="entry name" value="AAA"/>
    <property type="match status" value="1"/>
</dbReference>
<dbReference type="KEGG" id="sutt:SUTMEG_12010"/>
<evidence type="ECO:0000313" key="2">
    <source>
        <dbReference type="EMBL" id="BBF23310.1"/>
    </source>
</evidence>
<dbReference type="Gene3D" id="3.40.50.300">
    <property type="entry name" value="P-loop containing nucleotide triphosphate hydrolases"/>
    <property type="match status" value="1"/>
</dbReference>
<dbReference type="InterPro" id="IPR015947">
    <property type="entry name" value="PUA-like_sf"/>
</dbReference>
<keyword evidence="3" id="KW-1185">Reference proteome</keyword>
<dbReference type="Proteomes" id="UP000271003">
    <property type="component" value="Chromosome"/>
</dbReference>
<dbReference type="GO" id="GO:0016887">
    <property type="term" value="F:ATP hydrolysis activity"/>
    <property type="evidence" value="ECO:0007669"/>
    <property type="project" value="InterPro"/>
</dbReference>
<dbReference type="PANTHER" id="PTHR37291">
    <property type="entry name" value="5-METHYLCYTOSINE-SPECIFIC RESTRICTION ENZYME B"/>
    <property type="match status" value="1"/>
</dbReference>